<dbReference type="InterPro" id="IPR036390">
    <property type="entry name" value="WH_DNA-bd_sf"/>
</dbReference>
<dbReference type="SUPFAM" id="SSF46785">
    <property type="entry name" value="Winged helix' DNA-binding domain"/>
    <property type="match status" value="1"/>
</dbReference>
<reference evidence="5 6" key="1">
    <citation type="submission" date="2019-12" db="EMBL/GenBank/DDBJ databases">
        <title>Deinococcus sp. HMF7620 Genome sequencing and assembly.</title>
        <authorList>
            <person name="Kang H."/>
            <person name="Kim H."/>
            <person name="Joh K."/>
        </authorList>
    </citation>
    <scope>NUCLEOTIDE SEQUENCE [LARGE SCALE GENOMIC DNA]</scope>
    <source>
        <strain evidence="5 6">HMF7620</strain>
    </source>
</reference>
<comment type="similarity">
    <text evidence="1">Belongs to the BlaI transcriptional regulatory family.</text>
</comment>
<dbReference type="EMBL" id="WQLB01000067">
    <property type="protein sequence ID" value="MVN89457.1"/>
    <property type="molecule type" value="Genomic_DNA"/>
</dbReference>
<evidence type="ECO:0000256" key="1">
    <source>
        <dbReference type="ARBA" id="ARBA00011046"/>
    </source>
</evidence>
<dbReference type="Gene3D" id="1.10.10.10">
    <property type="entry name" value="Winged helix-like DNA-binding domain superfamily/Winged helix DNA-binding domain"/>
    <property type="match status" value="1"/>
</dbReference>
<sequence length="126" mass="14267">MARPPHNGPTDRELTLLKLLWRDGPSTVKHLHSVFPLRPKPAYTSLQTNLQGMLEKRYVTRQADQQAHIYAPALSQAEVERGAVHDLIRRVFDGSALRLFTTALTDEQASAEELSQLQALLNDRRD</sequence>
<organism evidence="5 6">
    <name type="scientific">Deinococcus arboris</name>
    <dbReference type="NCBI Taxonomy" id="2682977"/>
    <lineage>
        <taxon>Bacteria</taxon>
        <taxon>Thermotogati</taxon>
        <taxon>Deinococcota</taxon>
        <taxon>Deinococci</taxon>
        <taxon>Deinococcales</taxon>
        <taxon>Deinococcaceae</taxon>
        <taxon>Deinococcus</taxon>
    </lineage>
</organism>
<dbReference type="RefSeq" id="WP_157461716.1">
    <property type="nucleotide sequence ID" value="NZ_WQLB01000067.1"/>
</dbReference>
<protein>
    <submittedName>
        <fullName evidence="5">BlaI/MecI/CopY family transcriptional regulator</fullName>
    </submittedName>
</protein>
<dbReference type="GO" id="GO:0045892">
    <property type="term" value="P:negative regulation of DNA-templated transcription"/>
    <property type="evidence" value="ECO:0007669"/>
    <property type="project" value="InterPro"/>
</dbReference>
<dbReference type="Pfam" id="PF03965">
    <property type="entry name" value="Penicillinase_R"/>
    <property type="match status" value="1"/>
</dbReference>
<dbReference type="Proteomes" id="UP000483286">
    <property type="component" value="Unassembled WGS sequence"/>
</dbReference>
<evidence type="ECO:0000256" key="2">
    <source>
        <dbReference type="ARBA" id="ARBA00023015"/>
    </source>
</evidence>
<dbReference type="GO" id="GO:0003677">
    <property type="term" value="F:DNA binding"/>
    <property type="evidence" value="ECO:0007669"/>
    <property type="project" value="UniProtKB-KW"/>
</dbReference>
<comment type="caution">
    <text evidence="5">The sequence shown here is derived from an EMBL/GenBank/DDBJ whole genome shotgun (WGS) entry which is preliminary data.</text>
</comment>
<keyword evidence="2" id="KW-0805">Transcription regulation</keyword>
<evidence type="ECO:0000256" key="3">
    <source>
        <dbReference type="ARBA" id="ARBA00023125"/>
    </source>
</evidence>
<keyword evidence="4" id="KW-0804">Transcription</keyword>
<evidence type="ECO:0000313" key="5">
    <source>
        <dbReference type="EMBL" id="MVN89457.1"/>
    </source>
</evidence>
<dbReference type="InterPro" id="IPR036388">
    <property type="entry name" value="WH-like_DNA-bd_sf"/>
</dbReference>
<gene>
    <name evidence="5" type="ORF">GO986_22235</name>
</gene>
<evidence type="ECO:0000313" key="6">
    <source>
        <dbReference type="Proteomes" id="UP000483286"/>
    </source>
</evidence>
<dbReference type="Gene3D" id="1.10.4040.10">
    <property type="entry name" value="Penicillinase repressor domain"/>
    <property type="match status" value="1"/>
</dbReference>
<keyword evidence="3" id="KW-0238">DNA-binding</keyword>
<accession>A0A7C9LQB9</accession>
<proteinExistence type="inferred from homology"/>
<keyword evidence="6" id="KW-1185">Reference proteome</keyword>
<name>A0A7C9LQB9_9DEIO</name>
<dbReference type="AlphaFoldDB" id="A0A7C9LQB9"/>
<evidence type="ECO:0000256" key="4">
    <source>
        <dbReference type="ARBA" id="ARBA00023163"/>
    </source>
</evidence>
<dbReference type="InterPro" id="IPR005650">
    <property type="entry name" value="BlaI_family"/>
</dbReference>